<dbReference type="AlphaFoldDB" id="A0A0F8W964"/>
<reference evidence="1" key="1">
    <citation type="journal article" date="2015" name="Nature">
        <title>Complex archaea that bridge the gap between prokaryotes and eukaryotes.</title>
        <authorList>
            <person name="Spang A."/>
            <person name="Saw J.H."/>
            <person name="Jorgensen S.L."/>
            <person name="Zaremba-Niedzwiedzka K."/>
            <person name="Martijn J."/>
            <person name="Lind A.E."/>
            <person name="van Eijk R."/>
            <person name="Schleper C."/>
            <person name="Guy L."/>
            <person name="Ettema T.J."/>
        </authorList>
    </citation>
    <scope>NUCLEOTIDE SEQUENCE</scope>
</reference>
<sequence>LRRRYQRAAVRYKKAKNKYLRAYRKTSVYFYKTVKVANYRWTTINKVRIYKYKTRSTGIFRFIVMSKDQAGNTQYNKARAGFRIR</sequence>
<organism evidence="1">
    <name type="scientific">marine sediment metagenome</name>
    <dbReference type="NCBI Taxonomy" id="412755"/>
    <lineage>
        <taxon>unclassified sequences</taxon>
        <taxon>metagenomes</taxon>
        <taxon>ecological metagenomes</taxon>
    </lineage>
</organism>
<protein>
    <submittedName>
        <fullName evidence="1">Uncharacterized protein</fullName>
    </submittedName>
</protein>
<feature type="non-terminal residue" evidence="1">
    <location>
        <position position="1"/>
    </location>
</feature>
<proteinExistence type="predicted"/>
<evidence type="ECO:0000313" key="1">
    <source>
        <dbReference type="EMBL" id="KKK53332.1"/>
    </source>
</evidence>
<name>A0A0F8W964_9ZZZZ</name>
<comment type="caution">
    <text evidence="1">The sequence shown here is derived from an EMBL/GenBank/DDBJ whole genome shotgun (WGS) entry which is preliminary data.</text>
</comment>
<accession>A0A0F8W964</accession>
<gene>
    <name evidence="1" type="ORF">LCGC14_3095840</name>
</gene>
<dbReference type="EMBL" id="LAZR01066563">
    <property type="protein sequence ID" value="KKK53332.1"/>
    <property type="molecule type" value="Genomic_DNA"/>
</dbReference>